<evidence type="ECO:0000313" key="2">
    <source>
        <dbReference type="Proteomes" id="UP000887013"/>
    </source>
</evidence>
<organism evidence="1 2">
    <name type="scientific">Nephila pilipes</name>
    <name type="common">Giant wood spider</name>
    <name type="synonym">Nephila maculata</name>
    <dbReference type="NCBI Taxonomy" id="299642"/>
    <lineage>
        <taxon>Eukaryota</taxon>
        <taxon>Metazoa</taxon>
        <taxon>Ecdysozoa</taxon>
        <taxon>Arthropoda</taxon>
        <taxon>Chelicerata</taxon>
        <taxon>Arachnida</taxon>
        <taxon>Araneae</taxon>
        <taxon>Araneomorphae</taxon>
        <taxon>Entelegynae</taxon>
        <taxon>Araneoidea</taxon>
        <taxon>Nephilidae</taxon>
        <taxon>Nephila</taxon>
    </lineage>
</organism>
<protein>
    <submittedName>
        <fullName evidence="1">Uncharacterized protein</fullName>
    </submittedName>
</protein>
<evidence type="ECO:0000313" key="1">
    <source>
        <dbReference type="EMBL" id="GFS88136.1"/>
    </source>
</evidence>
<gene>
    <name evidence="1" type="ORF">NPIL_208031</name>
</gene>
<accession>A0A8X6N158</accession>
<reference evidence="1" key="1">
    <citation type="submission" date="2020-08" db="EMBL/GenBank/DDBJ databases">
        <title>Multicomponent nature underlies the extraordinary mechanical properties of spider dragline silk.</title>
        <authorList>
            <person name="Kono N."/>
            <person name="Nakamura H."/>
            <person name="Mori M."/>
            <person name="Yoshida Y."/>
            <person name="Ohtoshi R."/>
            <person name="Malay A.D."/>
            <person name="Moran D.A.P."/>
            <person name="Tomita M."/>
            <person name="Numata K."/>
            <person name="Arakawa K."/>
        </authorList>
    </citation>
    <scope>NUCLEOTIDE SEQUENCE</scope>
</reference>
<sequence length="142" mass="16464">MLRLFFDSTIALAWINSTPHLWKRFIANCKNVTSKVSGLLTAAVLLHHQDLFIRAVQIGLIRICGYLCNAQLGRNRKFPFVLPHDYKFAKLLTDQYHKKKELQANPQGLLIAVRQNFWHNCLQCFKSKPIKVEHLMDGYRSA</sequence>
<dbReference type="EMBL" id="BMAW01052926">
    <property type="protein sequence ID" value="GFS88136.1"/>
    <property type="molecule type" value="Genomic_DNA"/>
</dbReference>
<keyword evidence="2" id="KW-1185">Reference proteome</keyword>
<comment type="caution">
    <text evidence="1">The sequence shown here is derived from an EMBL/GenBank/DDBJ whole genome shotgun (WGS) entry which is preliminary data.</text>
</comment>
<dbReference type="Proteomes" id="UP000887013">
    <property type="component" value="Unassembled WGS sequence"/>
</dbReference>
<dbReference type="AlphaFoldDB" id="A0A8X6N158"/>
<name>A0A8X6N158_NEPPI</name>
<proteinExistence type="predicted"/>